<dbReference type="GO" id="GO:0006357">
    <property type="term" value="P:regulation of transcription by RNA polymerase II"/>
    <property type="evidence" value="ECO:0007669"/>
    <property type="project" value="InterPro"/>
</dbReference>
<reference evidence="7" key="1">
    <citation type="submission" date="2021-02" db="EMBL/GenBank/DDBJ databases">
        <authorList>
            <person name="Nowell W R."/>
        </authorList>
    </citation>
    <scope>NUCLEOTIDE SEQUENCE</scope>
</reference>
<dbReference type="InterPro" id="IPR043987">
    <property type="entry name" value="CCZ1/INTU/HSP4_longin_1"/>
</dbReference>
<dbReference type="CDD" id="cd21936">
    <property type="entry name" value="ZIP_TSC22D"/>
    <property type="match status" value="1"/>
</dbReference>
<evidence type="ECO:0008006" key="9">
    <source>
        <dbReference type="Google" id="ProtNLM"/>
    </source>
</evidence>
<dbReference type="Pfam" id="PF19031">
    <property type="entry name" value="Intu_longin_1"/>
    <property type="match status" value="1"/>
</dbReference>
<comment type="caution">
    <text evidence="7">The sequence shown here is derived from an EMBL/GenBank/DDBJ whole genome shotgun (WGS) entry which is preliminary data.</text>
</comment>
<feature type="domain" description="CCZ1/INTU/HSP4 first Longin" evidence="4">
    <location>
        <begin position="17"/>
        <end position="139"/>
    </location>
</feature>
<sequence>MTATNERIASNIFLVDFFIYCPPLCVKEGQEGRKILYYHPHDTDIDRQIRTVGYCEGLVKFTETFGFDDPCESVHFQKTRLLFHQIENDICIAMSLNVPVIERKKDDKFITEYYDENINDRIMLPILKMAYRYFVLQHGTMSTPIRHGRLDELTNVLKQHFDKFIQNHLHTMIRDATLDTSYLGVQFLPVEKKLYLKLQSILRRIELRFPLLKETFFLYKDQLIWSGLSQEDTSLVYSFFRLYYWPHLKQLTNSSTIQFLTVDTNANIADELRISTQSNNDISQVFFLGNSLTPYRILAININLITIFCLFHDDDDTINNESMNAQIVEILKKDLDTMLPSFEEHLRKKYPTADNTVRTVYYNKMNMAYSSTVDWTREPISSMAGIMNTLAEDMQWFHPSGEMMVKRENDPWIISKRSDMRELLIVVNQRNANLKEISVNMNGPLSIINYPTNEQIIGKFHVTPIDKLQVNHVETIPQTSSITDETGCTSRFQMIRVDRNFGRGRWKVNDYEPPENITSSVIPVNTIENESFNNLIISNVPTTNIPNVSSVVNGDLNTASSTTLASAAVAAAATAFQHQQQLMALNNTPTLVPVTNVPSQAGLVHPYHSPALANRSYLLSNHHHPQFGYYPFYPSPYSPYAASWAAAMAASNPYLSSTQMIPPSQQAHLNDFPRPTDPTSDMNGDNTVFLYGDPHYHSSLILPTSSPYATIPSYHPMQHPPIHTLLPIPASHTIPNNTNDTQQTSILTTPKGSLQQSTSITTPKPLVNGINNDPLKTPHVNGCLATLTNPNNSNPSLSNILKYATTGSPLTLTETAQTAVAAIGLLNNENSQNNEIANEILKGILITPAKEKSLLDESTCYSLARQLSTAGIDNKISAAMDLVKMHLLSAVREEVTELRQQIQKLNEKINSIECENTFLRQHVPSEIYAQYISTLTNSSTSNDSTTITTTPSIPSSLKRHSISITDNIQIPLLTMKSTPT</sequence>
<dbReference type="InterPro" id="IPR043988">
    <property type="entry name" value="CCZ1/INTU_longin_2"/>
</dbReference>
<proteinExistence type="inferred from homology"/>
<dbReference type="PANTHER" id="PTHR13056">
    <property type="entry name" value="VACUOLAR FUSION PROTEIN CCZ1 HOMOLOG-RELATED"/>
    <property type="match status" value="1"/>
</dbReference>
<evidence type="ECO:0000256" key="2">
    <source>
        <dbReference type="SAM" id="Coils"/>
    </source>
</evidence>
<organism evidence="7 8">
    <name type="scientific">Adineta steineri</name>
    <dbReference type="NCBI Taxonomy" id="433720"/>
    <lineage>
        <taxon>Eukaryota</taxon>
        <taxon>Metazoa</taxon>
        <taxon>Spiralia</taxon>
        <taxon>Gnathifera</taxon>
        <taxon>Rotifera</taxon>
        <taxon>Eurotatoria</taxon>
        <taxon>Bdelloidea</taxon>
        <taxon>Adinetida</taxon>
        <taxon>Adinetidae</taxon>
        <taxon>Adineta</taxon>
    </lineage>
</organism>
<protein>
    <recommendedName>
        <fullName evidence="9">CCZ1/INTU/HSP4 first Longin domain-containing protein</fullName>
    </recommendedName>
</protein>
<evidence type="ECO:0000259" key="5">
    <source>
        <dbReference type="Pfam" id="PF19032"/>
    </source>
</evidence>
<accession>A0A818W5T6</accession>
<evidence type="ECO:0000313" key="7">
    <source>
        <dbReference type="EMBL" id="CAF3721062.1"/>
    </source>
</evidence>
<evidence type="ECO:0000313" key="8">
    <source>
        <dbReference type="Proteomes" id="UP000663881"/>
    </source>
</evidence>
<dbReference type="SUPFAM" id="SSF58026">
    <property type="entry name" value="Delta-sleep-inducing peptide immunoreactive peptide"/>
    <property type="match status" value="1"/>
</dbReference>
<dbReference type="EMBL" id="CAJOAY010000712">
    <property type="protein sequence ID" value="CAF3721062.1"/>
    <property type="molecule type" value="Genomic_DNA"/>
</dbReference>
<evidence type="ECO:0000256" key="3">
    <source>
        <dbReference type="SAM" id="MobiDB-lite"/>
    </source>
</evidence>
<dbReference type="Pfam" id="PF19032">
    <property type="entry name" value="Intu_longin_2"/>
    <property type="match status" value="1"/>
</dbReference>
<dbReference type="GO" id="GO:0035658">
    <property type="term" value="C:Mon1-Ccz1 complex"/>
    <property type="evidence" value="ECO:0007669"/>
    <property type="project" value="InterPro"/>
</dbReference>
<name>A0A818W5T6_9BILA</name>
<dbReference type="PANTHER" id="PTHR13056:SF0">
    <property type="entry name" value="VACUOLAR FUSION PROTEIN CCZ1 HOMOLOG-RELATED"/>
    <property type="match status" value="1"/>
</dbReference>
<evidence type="ECO:0000259" key="4">
    <source>
        <dbReference type="Pfam" id="PF19031"/>
    </source>
</evidence>
<gene>
    <name evidence="7" type="ORF">OKA104_LOCUS13853</name>
</gene>
<feature type="domain" description="CCZ1/INTU/HPS4 third Longin" evidence="6">
    <location>
        <begin position="357"/>
        <end position="438"/>
    </location>
</feature>
<dbReference type="InterPro" id="IPR000580">
    <property type="entry name" value="TSC22/Bun"/>
</dbReference>
<dbReference type="Pfam" id="PF01166">
    <property type="entry name" value="TSC22"/>
    <property type="match status" value="1"/>
</dbReference>
<dbReference type="GO" id="GO:0016192">
    <property type="term" value="P:vesicle-mediated transport"/>
    <property type="evidence" value="ECO:0007669"/>
    <property type="project" value="InterPro"/>
</dbReference>
<keyword evidence="2" id="KW-0175">Coiled coil</keyword>
<comment type="similarity">
    <text evidence="1">Belongs to the CCZ1 family.</text>
</comment>
<evidence type="ECO:0000256" key="1">
    <source>
        <dbReference type="ARBA" id="ARBA00005352"/>
    </source>
</evidence>
<feature type="region of interest" description="Disordered" evidence="3">
    <location>
        <begin position="750"/>
        <end position="769"/>
    </location>
</feature>
<feature type="domain" description="CCZ1/INTU second Longin" evidence="5">
    <location>
        <begin position="213"/>
        <end position="316"/>
    </location>
</feature>
<dbReference type="AlphaFoldDB" id="A0A818W5T6"/>
<evidence type="ECO:0000259" key="6">
    <source>
        <dbReference type="Pfam" id="PF19033"/>
    </source>
</evidence>
<dbReference type="Pfam" id="PF19033">
    <property type="entry name" value="Intu_longin_3"/>
    <property type="match status" value="1"/>
</dbReference>
<feature type="compositionally biased region" description="Polar residues" evidence="3">
    <location>
        <begin position="750"/>
        <end position="762"/>
    </location>
</feature>
<dbReference type="Proteomes" id="UP000663881">
    <property type="component" value="Unassembled WGS sequence"/>
</dbReference>
<dbReference type="Gene3D" id="1.20.5.490">
    <property type="entry name" value="Single helix bin"/>
    <property type="match status" value="1"/>
</dbReference>
<dbReference type="InterPro" id="IPR013176">
    <property type="entry name" value="Ccz1"/>
</dbReference>
<feature type="coiled-coil region" evidence="2">
    <location>
        <begin position="888"/>
        <end position="922"/>
    </location>
</feature>
<dbReference type="InterPro" id="IPR043989">
    <property type="entry name" value="CCZ1/INTU/HSP4_longin_3"/>
</dbReference>